<evidence type="ECO:0000256" key="5">
    <source>
        <dbReference type="ARBA" id="ARBA00024867"/>
    </source>
</evidence>
<dbReference type="Gene3D" id="3.40.50.2300">
    <property type="match status" value="1"/>
</dbReference>
<dbReference type="CDD" id="cd00383">
    <property type="entry name" value="trans_reg_C"/>
    <property type="match status" value="1"/>
</dbReference>
<feature type="domain" description="OmpR/PhoB-type" evidence="9">
    <location>
        <begin position="126"/>
        <end position="226"/>
    </location>
</feature>
<comment type="function">
    <text evidence="5">May play the central regulatory role in sporulation. It may be an element of the effector pathway responsible for the activation of sporulation genes in response to nutritional stress. Spo0A may act in concert with spo0H (a sigma factor) to control the expression of some genes that are critical to the sporulation process.</text>
</comment>
<dbReference type="InterPro" id="IPR036388">
    <property type="entry name" value="WH-like_DNA-bd_sf"/>
</dbReference>
<dbReference type="InterPro" id="IPR001789">
    <property type="entry name" value="Sig_transdc_resp-reg_receiver"/>
</dbReference>
<dbReference type="CDD" id="cd17574">
    <property type="entry name" value="REC_OmpR"/>
    <property type="match status" value="1"/>
</dbReference>
<dbReference type="EMBL" id="BHYK01000070">
    <property type="protein sequence ID" value="GCD13213.1"/>
    <property type="molecule type" value="Genomic_DNA"/>
</dbReference>
<evidence type="ECO:0000256" key="2">
    <source>
        <dbReference type="ARBA" id="ARBA00023015"/>
    </source>
</evidence>
<dbReference type="Gene3D" id="1.10.10.10">
    <property type="entry name" value="Winged helix-like DNA-binding domain superfamily/Winged helix DNA-binding domain"/>
    <property type="match status" value="1"/>
</dbReference>
<dbReference type="InterPro" id="IPR039420">
    <property type="entry name" value="WalR-like"/>
</dbReference>
<feature type="domain" description="Response regulatory" evidence="8">
    <location>
        <begin position="3"/>
        <end position="116"/>
    </location>
</feature>
<evidence type="ECO:0000313" key="10">
    <source>
        <dbReference type="EMBL" id="GCD13213.1"/>
    </source>
</evidence>
<evidence type="ECO:0000256" key="6">
    <source>
        <dbReference type="PROSITE-ProRule" id="PRU00169"/>
    </source>
</evidence>
<dbReference type="Proteomes" id="UP000287872">
    <property type="component" value="Unassembled WGS sequence"/>
</dbReference>
<reference evidence="10 11" key="1">
    <citation type="submission" date="2018-11" db="EMBL/GenBank/DDBJ databases">
        <title>Genome sequencing and assembly of Clostridium tagluense strain A121.</title>
        <authorList>
            <person name="Murakami T."/>
            <person name="Segawa T."/>
            <person name="Shcherbakova V.A."/>
            <person name="Mori H."/>
            <person name="Yoshimura Y."/>
        </authorList>
    </citation>
    <scope>NUCLEOTIDE SEQUENCE [LARGE SCALE GENOMIC DNA]</scope>
    <source>
        <strain evidence="10 11">A121</strain>
    </source>
</reference>
<protein>
    <recommendedName>
        <fullName evidence="1">Stage 0 sporulation protein A homolog</fullName>
    </recommendedName>
</protein>
<keyword evidence="2" id="KW-0805">Transcription regulation</keyword>
<dbReference type="RefSeq" id="WP_125006556.1">
    <property type="nucleotide sequence ID" value="NZ_BHYK01000070.1"/>
</dbReference>
<dbReference type="PANTHER" id="PTHR48111:SF73">
    <property type="entry name" value="ALKALINE PHOSPHATASE SYNTHESIS TRANSCRIPTIONAL REGULATORY PROTEIN PHOP"/>
    <property type="match status" value="1"/>
</dbReference>
<organism evidence="10 11">
    <name type="scientific">Clostridium tagluense</name>
    <dbReference type="NCBI Taxonomy" id="360422"/>
    <lineage>
        <taxon>Bacteria</taxon>
        <taxon>Bacillati</taxon>
        <taxon>Bacillota</taxon>
        <taxon>Clostridia</taxon>
        <taxon>Eubacteriales</taxon>
        <taxon>Clostridiaceae</taxon>
        <taxon>Clostridium</taxon>
    </lineage>
</organism>
<keyword evidence="6" id="KW-0597">Phosphoprotein</keyword>
<keyword evidence="3 7" id="KW-0238">DNA-binding</keyword>
<dbReference type="PROSITE" id="PS51755">
    <property type="entry name" value="OMPR_PHOB"/>
    <property type="match status" value="1"/>
</dbReference>
<dbReference type="SMART" id="SM00448">
    <property type="entry name" value="REC"/>
    <property type="match status" value="1"/>
</dbReference>
<comment type="caution">
    <text evidence="10">The sequence shown here is derived from an EMBL/GenBank/DDBJ whole genome shotgun (WGS) entry which is preliminary data.</text>
</comment>
<dbReference type="Pfam" id="PF00072">
    <property type="entry name" value="Response_reg"/>
    <property type="match status" value="1"/>
</dbReference>
<dbReference type="Gene3D" id="6.10.250.690">
    <property type="match status" value="1"/>
</dbReference>
<accession>A0A401UUJ0</accession>
<sequence>MQNILIVEDDVMLNNGICFNINADGFKTESAFTLEEAYIKLKNDKIDMIILDVNLPDGSGFDFCIKVRETSSVPILFLTACDMEIDIITGFKLGGDDYVTKPFNLGILRERILAIFRRYNIETKENTDFIIDDMVFNFEKMAILKGGNNLALTPTEFKILKVLLINKGQVLTRRVLMEELWDKDLNFVDEHALTVNINRLRAKLEEEPSSPKYIKTVYGMGYIWAGDIV</sequence>
<dbReference type="GO" id="GO:0000976">
    <property type="term" value="F:transcription cis-regulatory region binding"/>
    <property type="evidence" value="ECO:0007669"/>
    <property type="project" value="TreeGrafter"/>
</dbReference>
<evidence type="ECO:0000259" key="8">
    <source>
        <dbReference type="PROSITE" id="PS50110"/>
    </source>
</evidence>
<dbReference type="OrthoDB" id="9803564at2"/>
<proteinExistence type="predicted"/>
<feature type="DNA-binding region" description="OmpR/PhoB-type" evidence="7">
    <location>
        <begin position="126"/>
        <end position="226"/>
    </location>
</feature>
<dbReference type="InterPro" id="IPR011006">
    <property type="entry name" value="CheY-like_superfamily"/>
</dbReference>
<evidence type="ECO:0000259" key="9">
    <source>
        <dbReference type="PROSITE" id="PS51755"/>
    </source>
</evidence>
<dbReference type="SMART" id="SM00862">
    <property type="entry name" value="Trans_reg_C"/>
    <property type="match status" value="1"/>
</dbReference>
<dbReference type="Pfam" id="PF00486">
    <property type="entry name" value="Trans_reg_C"/>
    <property type="match status" value="1"/>
</dbReference>
<evidence type="ECO:0000256" key="1">
    <source>
        <dbReference type="ARBA" id="ARBA00018672"/>
    </source>
</evidence>
<dbReference type="PANTHER" id="PTHR48111">
    <property type="entry name" value="REGULATOR OF RPOS"/>
    <property type="match status" value="1"/>
</dbReference>
<feature type="modified residue" description="4-aspartylphosphate" evidence="6">
    <location>
        <position position="52"/>
    </location>
</feature>
<dbReference type="GO" id="GO:0005829">
    <property type="term" value="C:cytosol"/>
    <property type="evidence" value="ECO:0007669"/>
    <property type="project" value="TreeGrafter"/>
</dbReference>
<dbReference type="GO" id="GO:0000156">
    <property type="term" value="F:phosphorelay response regulator activity"/>
    <property type="evidence" value="ECO:0007669"/>
    <property type="project" value="TreeGrafter"/>
</dbReference>
<name>A0A401UUJ0_9CLOT</name>
<evidence type="ECO:0000313" key="11">
    <source>
        <dbReference type="Proteomes" id="UP000287872"/>
    </source>
</evidence>
<dbReference type="GO" id="GO:0006355">
    <property type="term" value="P:regulation of DNA-templated transcription"/>
    <property type="evidence" value="ECO:0007669"/>
    <property type="project" value="InterPro"/>
</dbReference>
<dbReference type="InterPro" id="IPR001867">
    <property type="entry name" value="OmpR/PhoB-type_DNA-bd"/>
</dbReference>
<dbReference type="SUPFAM" id="SSF52172">
    <property type="entry name" value="CheY-like"/>
    <property type="match status" value="1"/>
</dbReference>
<gene>
    <name evidence="10" type="ORF">Ctaglu_48360</name>
</gene>
<keyword evidence="11" id="KW-1185">Reference proteome</keyword>
<dbReference type="AlphaFoldDB" id="A0A401UUJ0"/>
<evidence type="ECO:0000256" key="7">
    <source>
        <dbReference type="PROSITE-ProRule" id="PRU01091"/>
    </source>
</evidence>
<evidence type="ECO:0000256" key="4">
    <source>
        <dbReference type="ARBA" id="ARBA00023163"/>
    </source>
</evidence>
<evidence type="ECO:0000256" key="3">
    <source>
        <dbReference type="ARBA" id="ARBA00023125"/>
    </source>
</evidence>
<dbReference type="GO" id="GO:0032993">
    <property type="term" value="C:protein-DNA complex"/>
    <property type="evidence" value="ECO:0007669"/>
    <property type="project" value="TreeGrafter"/>
</dbReference>
<keyword evidence="4" id="KW-0804">Transcription</keyword>
<dbReference type="PROSITE" id="PS50110">
    <property type="entry name" value="RESPONSE_REGULATORY"/>
    <property type="match status" value="1"/>
</dbReference>